<dbReference type="GO" id="GO:0008270">
    <property type="term" value="F:zinc ion binding"/>
    <property type="evidence" value="ECO:0007669"/>
    <property type="project" value="InterPro"/>
</dbReference>
<comment type="similarity">
    <text evidence="3">Belongs to the peptidase M1 family.</text>
</comment>
<evidence type="ECO:0000256" key="10">
    <source>
        <dbReference type="ARBA" id="ARBA00022833"/>
    </source>
</evidence>
<dbReference type="Pfam" id="PF11940">
    <property type="entry name" value="DUF3458"/>
    <property type="match status" value="1"/>
</dbReference>
<evidence type="ECO:0000313" key="19">
    <source>
        <dbReference type="Proteomes" id="UP000678281"/>
    </source>
</evidence>
<evidence type="ECO:0000256" key="6">
    <source>
        <dbReference type="ARBA" id="ARBA00022438"/>
    </source>
</evidence>
<evidence type="ECO:0000259" key="15">
    <source>
        <dbReference type="Pfam" id="PF11940"/>
    </source>
</evidence>
<dbReference type="PANTHER" id="PTHR46322">
    <property type="entry name" value="PUROMYCIN-SENSITIVE AMINOPEPTIDASE"/>
    <property type="match status" value="1"/>
</dbReference>
<evidence type="ECO:0000259" key="16">
    <source>
        <dbReference type="Pfam" id="PF17432"/>
    </source>
</evidence>
<evidence type="ECO:0000256" key="3">
    <source>
        <dbReference type="ARBA" id="ARBA00010136"/>
    </source>
</evidence>
<evidence type="ECO:0000256" key="5">
    <source>
        <dbReference type="ARBA" id="ARBA00015611"/>
    </source>
</evidence>
<dbReference type="GO" id="GO:0008237">
    <property type="term" value="F:metallopeptidase activity"/>
    <property type="evidence" value="ECO:0007669"/>
    <property type="project" value="UniProtKB-UniRule"/>
</dbReference>
<dbReference type="GO" id="GO:0016285">
    <property type="term" value="F:alanyl aminopeptidase activity"/>
    <property type="evidence" value="ECO:0007669"/>
    <property type="project" value="UniProtKB-EC"/>
</dbReference>
<dbReference type="InterPro" id="IPR045357">
    <property type="entry name" value="Aminopeptidase_N-like_N"/>
</dbReference>
<dbReference type="NCBIfam" id="TIGR02414">
    <property type="entry name" value="pepN_proteo"/>
    <property type="match status" value="1"/>
</dbReference>
<dbReference type="GO" id="GO:0006508">
    <property type="term" value="P:proteolysis"/>
    <property type="evidence" value="ECO:0007669"/>
    <property type="project" value="UniProtKB-UniRule"/>
</dbReference>
<feature type="domain" description="Peptidase M1 alanyl aminopeptidase Ig-like fold" evidence="15">
    <location>
        <begin position="450"/>
        <end position="551"/>
    </location>
</feature>
<protein>
    <recommendedName>
        <fullName evidence="5 13">Aminopeptidase N</fullName>
        <ecNumber evidence="4 13">3.4.11.2</ecNumber>
    </recommendedName>
</protein>
<reference evidence="18" key="1">
    <citation type="submission" date="2021-04" db="EMBL/GenBank/DDBJ databases">
        <title>Devosia litorisediminis sp. nov., isolated from a sand dune.</title>
        <authorList>
            <person name="Park S."/>
            <person name="Yoon J.-H."/>
        </authorList>
    </citation>
    <scope>NUCLEOTIDE SEQUENCE</scope>
    <source>
        <strain evidence="18">BSSL-BM10</strain>
    </source>
</reference>
<dbReference type="InterPro" id="IPR037144">
    <property type="entry name" value="Peptidase_M1_pepN_C_sf"/>
</dbReference>
<comment type="cofactor">
    <cofactor evidence="2">
        <name>Zn(2+)</name>
        <dbReference type="ChEBI" id="CHEBI:29105"/>
    </cofactor>
</comment>
<name>A0A942EFV1_9HYPH</name>
<evidence type="ECO:0000256" key="1">
    <source>
        <dbReference type="ARBA" id="ARBA00000098"/>
    </source>
</evidence>
<dbReference type="AlphaFoldDB" id="A0A942EFV1"/>
<feature type="domain" description="Aminopeptidase N-like N-terminal" evidence="17">
    <location>
        <begin position="25"/>
        <end position="192"/>
    </location>
</feature>
<feature type="domain" description="Peptidase M1 alanyl aminopeptidase C-terminal" evidence="16">
    <location>
        <begin position="557"/>
        <end position="879"/>
    </location>
</feature>
<dbReference type="EMBL" id="JAGXTP010000001">
    <property type="protein sequence ID" value="MBS3849091.1"/>
    <property type="molecule type" value="Genomic_DNA"/>
</dbReference>
<dbReference type="SUPFAM" id="SSF55486">
    <property type="entry name" value="Metalloproteases ('zincins'), catalytic domain"/>
    <property type="match status" value="1"/>
</dbReference>
<evidence type="ECO:0000259" key="14">
    <source>
        <dbReference type="Pfam" id="PF01433"/>
    </source>
</evidence>
<dbReference type="Pfam" id="PF17432">
    <property type="entry name" value="DUF3458_C"/>
    <property type="match status" value="1"/>
</dbReference>
<evidence type="ECO:0000256" key="2">
    <source>
        <dbReference type="ARBA" id="ARBA00001947"/>
    </source>
</evidence>
<evidence type="ECO:0000256" key="4">
    <source>
        <dbReference type="ARBA" id="ARBA00012564"/>
    </source>
</evidence>
<evidence type="ECO:0000256" key="8">
    <source>
        <dbReference type="ARBA" id="ARBA00022723"/>
    </source>
</evidence>
<keyword evidence="7" id="KW-0645">Protease</keyword>
<accession>A0A942EFV1</accession>
<comment type="function">
    <text evidence="12">Aminopeptidase N is involved in the degradation of intracellular peptides generated by protein breakdown during normal growth as well as in response to nutrient starvation.</text>
</comment>
<keyword evidence="9 18" id="KW-0378">Hydrolase</keyword>
<dbReference type="Gene3D" id="1.25.50.10">
    <property type="entry name" value="Peptidase M1, alanyl aminopeptidase, C-terminal domain"/>
    <property type="match status" value="1"/>
</dbReference>
<dbReference type="Pfam" id="PF01433">
    <property type="entry name" value="Peptidase_M1"/>
    <property type="match status" value="1"/>
</dbReference>
<keyword evidence="6 18" id="KW-0031">Aminopeptidase</keyword>
<evidence type="ECO:0000256" key="12">
    <source>
        <dbReference type="ARBA" id="ARBA00059739"/>
    </source>
</evidence>
<organism evidence="18 19">
    <name type="scientific">Devosia litorisediminis</name>
    <dbReference type="NCBI Taxonomy" id="2829817"/>
    <lineage>
        <taxon>Bacteria</taxon>
        <taxon>Pseudomonadati</taxon>
        <taxon>Pseudomonadota</taxon>
        <taxon>Alphaproteobacteria</taxon>
        <taxon>Hyphomicrobiales</taxon>
        <taxon>Devosiaceae</taxon>
        <taxon>Devosia</taxon>
    </lineage>
</organism>
<keyword evidence="19" id="KW-1185">Reference proteome</keyword>
<proteinExistence type="inferred from homology"/>
<dbReference type="Proteomes" id="UP000678281">
    <property type="component" value="Unassembled WGS sequence"/>
</dbReference>
<evidence type="ECO:0000313" key="18">
    <source>
        <dbReference type="EMBL" id="MBS3849091.1"/>
    </source>
</evidence>
<dbReference type="InterPro" id="IPR024601">
    <property type="entry name" value="Peptidase_M1_pepN_C"/>
</dbReference>
<dbReference type="InterPro" id="IPR001930">
    <property type="entry name" value="Peptidase_M1"/>
</dbReference>
<sequence>MRTETEQTIYLKDYAVSPYRIVSADLDFKITEADTRVRAQLTIEPNPGTAAGTPLVLDGDELALGSVAIDGAPLVQSAYAADATSLTIVEPPLRRFVLETEVTIKPAGNTKLMGLYRSGGTWCTQCEAEGFRRITYYLDRPDNLAVFKVRITAPQAVAPVLLSNGNLIEQGDAGDGMHFAVWEDPFPKPSYLFALVAGDLGSITDSFTTASGRKVDLAIYCTHGKEDQCLWAMDSLKRSMAWDERRFGREYDLDIFNIVAVSDFNFGAMENKGLNIFNDKLVFAQPETATDADYDGIERVIAHEYFHNWTGNRITCRDWFQLCLKEGLTVYRDQEFTSDERSRPVKRISDVVTLRAAQFPEDGGPLAHPARPSQYDEINNFYTATVYNKGAEIVRMLATLLGEAGFRKGMDLYFERHDGEATTIEAFLAVFAEANDVDLEQFKTWYLQAGTPRLSVSDSYDAASQTYTLNLKQETQPTPGQPEKSALVLPIKFALIGPNGSEMSWTGVTGGDVRQDMIVLDAASATITFSGVPSKPVPSLLREFSAPVSMDSALSQADQLFLAQHDSDPFNRWQALQDVGMGLAVAAIDGTPWSDASVKALSQAMAETLASDTLDDAFKALALSLPAEAQISRTIGKEIDPDRVHKVRKELLKAVFAPLALEMLNAYLALSSEAPYAPDAASTGRRSLRNRLLALMVASDCAGAVGLAAQQYAGARNMTDRLAALSASTLAWTPDAAKLLGDFHANFAANDPLVLDKWLAVTASVPEDGVIERIQAVLADPGFPKTNPNRLRSLMGSFTLNNPTQFARADGAGFRFVADFVAEVDKINPQVAARVLTGFRIWPMLDQSRRDAAKVALGGLQTKGSLSRNTADILARMLAS</sequence>
<evidence type="ECO:0000256" key="11">
    <source>
        <dbReference type="ARBA" id="ARBA00023049"/>
    </source>
</evidence>
<evidence type="ECO:0000256" key="9">
    <source>
        <dbReference type="ARBA" id="ARBA00022801"/>
    </source>
</evidence>
<dbReference type="InterPro" id="IPR035414">
    <property type="entry name" value="Peptidase_M1_pepN_Ig-like"/>
</dbReference>
<dbReference type="Gene3D" id="2.60.40.1730">
    <property type="entry name" value="tricorn interacting facor f3 domain"/>
    <property type="match status" value="1"/>
</dbReference>
<dbReference type="Pfam" id="PF17900">
    <property type="entry name" value="Peptidase_M1_N"/>
    <property type="match status" value="1"/>
</dbReference>
<dbReference type="InterPro" id="IPR027268">
    <property type="entry name" value="Peptidase_M4/M1_CTD_sf"/>
</dbReference>
<dbReference type="FunFam" id="3.30.2010.30:FF:000002">
    <property type="entry name" value="Putative aminopeptidase N"/>
    <property type="match status" value="1"/>
</dbReference>
<dbReference type="InterPro" id="IPR014782">
    <property type="entry name" value="Peptidase_M1_dom"/>
</dbReference>
<dbReference type="InterPro" id="IPR038438">
    <property type="entry name" value="PepN_Ig-like_sf"/>
</dbReference>
<dbReference type="RefSeq" id="WP_212658586.1">
    <property type="nucleotide sequence ID" value="NZ_JAGXTP010000001.1"/>
</dbReference>
<evidence type="ECO:0000256" key="13">
    <source>
        <dbReference type="NCBIfam" id="TIGR02414"/>
    </source>
</evidence>
<comment type="caution">
    <text evidence="18">The sequence shown here is derived from an EMBL/GenBank/DDBJ whole genome shotgun (WGS) entry which is preliminary data.</text>
</comment>
<dbReference type="Gene3D" id="2.60.40.1840">
    <property type="match status" value="1"/>
</dbReference>
<dbReference type="SUPFAM" id="SSF63737">
    <property type="entry name" value="Leukotriene A4 hydrolase N-terminal domain"/>
    <property type="match status" value="1"/>
</dbReference>
<dbReference type="Gene3D" id="1.10.390.10">
    <property type="entry name" value="Neutral Protease Domain 2"/>
    <property type="match status" value="1"/>
</dbReference>
<dbReference type="InterPro" id="IPR042097">
    <property type="entry name" value="Aminopeptidase_N-like_N_sf"/>
</dbReference>
<comment type="catalytic activity">
    <reaction evidence="1">
        <text>Release of an N-terminal amino acid, Xaa-|-Yaa- from a peptide, amide or arylamide. Xaa is preferably Ala, but may be most amino acids including Pro (slow action). When a terminal hydrophobic residue is followed by a prolyl residue, the two may be released as an intact Xaa-Pro dipeptide.</text>
        <dbReference type="EC" id="3.4.11.2"/>
    </reaction>
</comment>
<gene>
    <name evidence="18" type="primary">pepN</name>
    <name evidence="18" type="ORF">KD146_10335</name>
</gene>
<dbReference type="PRINTS" id="PR00756">
    <property type="entry name" value="ALADIPTASE"/>
</dbReference>
<dbReference type="FunFam" id="2.60.40.1840:FF:000001">
    <property type="entry name" value="Aminopeptidase N"/>
    <property type="match status" value="1"/>
</dbReference>
<evidence type="ECO:0000259" key="17">
    <source>
        <dbReference type="Pfam" id="PF17900"/>
    </source>
</evidence>
<keyword evidence="10" id="KW-0862">Zinc</keyword>
<dbReference type="EC" id="3.4.11.2" evidence="4 13"/>
<keyword evidence="11" id="KW-0482">Metalloprotease</keyword>
<evidence type="ECO:0000256" key="7">
    <source>
        <dbReference type="ARBA" id="ARBA00022670"/>
    </source>
</evidence>
<dbReference type="Gene3D" id="3.30.2010.30">
    <property type="match status" value="1"/>
</dbReference>
<keyword evidence="8" id="KW-0479">Metal-binding</keyword>
<feature type="domain" description="Peptidase M1 membrane alanine aminopeptidase" evidence="14">
    <location>
        <begin position="231"/>
        <end position="445"/>
    </location>
</feature>
<dbReference type="PANTHER" id="PTHR46322:SF1">
    <property type="entry name" value="PUROMYCIN-SENSITIVE AMINOPEPTIDASE"/>
    <property type="match status" value="1"/>
</dbReference>
<dbReference type="FunFam" id="2.60.40.1730:FF:000005">
    <property type="entry name" value="Aminopeptidase N"/>
    <property type="match status" value="1"/>
</dbReference>
<dbReference type="InterPro" id="IPR012779">
    <property type="entry name" value="Peptidase_M1_pepN"/>
</dbReference>
<dbReference type="CDD" id="cd09600">
    <property type="entry name" value="M1_APN"/>
    <property type="match status" value="1"/>
</dbReference>